<sequence length="213" mass="23532">MDKTPHHNSQNIVLALIAVTGFSVASQSGLAGQLFQMLGNNVIQSASAHTIESSPEVDTASLNHLKMEKINADTIKIEGTQAYQINDKGIRTPLEDGYYMFSGGDILTLERGIITNRQRAADDCMINCPFDEAGWRDGWLWERDTSGDDEERSNPLNQQTSPGVRDTFEQIQPRPRVPSGNSTPINPSSPLNPQIQRDPNQTPSRNITPNFGR</sequence>
<dbReference type="AlphaFoldDB" id="K9YJU3"/>
<feature type="region of interest" description="Disordered" evidence="1">
    <location>
        <begin position="142"/>
        <end position="213"/>
    </location>
</feature>
<dbReference type="EMBL" id="CP003940">
    <property type="protein sequence ID" value="AFZ46732.1"/>
    <property type="molecule type" value="Genomic_DNA"/>
</dbReference>
<dbReference type="KEGG" id="csn:Cyast_0760"/>
<feature type="compositionally biased region" description="Polar residues" evidence="1">
    <location>
        <begin position="179"/>
        <end position="213"/>
    </location>
</feature>
<dbReference type="HOGENOM" id="CLU_1259692_0_0_3"/>
<keyword evidence="3" id="KW-1185">Reference proteome</keyword>
<gene>
    <name evidence="2" type="ordered locus">Cyast_0760</name>
</gene>
<organism evidence="2 3">
    <name type="scientific">Cyanobacterium stanieri (strain ATCC 29140 / PCC 7202)</name>
    <dbReference type="NCBI Taxonomy" id="292563"/>
    <lineage>
        <taxon>Bacteria</taxon>
        <taxon>Bacillati</taxon>
        <taxon>Cyanobacteriota</taxon>
        <taxon>Cyanophyceae</taxon>
        <taxon>Oscillatoriophycideae</taxon>
        <taxon>Chroococcales</taxon>
        <taxon>Geminocystaceae</taxon>
        <taxon>Cyanobacterium</taxon>
    </lineage>
</organism>
<dbReference type="STRING" id="292563.Cyast_0760"/>
<evidence type="ECO:0000256" key="1">
    <source>
        <dbReference type="SAM" id="MobiDB-lite"/>
    </source>
</evidence>
<protein>
    <submittedName>
        <fullName evidence="2">Uncharacterized protein</fullName>
    </submittedName>
</protein>
<accession>K9YJU3</accession>
<evidence type="ECO:0000313" key="3">
    <source>
        <dbReference type="Proteomes" id="UP000010483"/>
    </source>
</evidence>
<dbReference type="BioCyc" id="CSTA292563:G1353-764-MONOMER"/>
<proteinExistence type="predicted"/>
<dbReference type="Proteomes" id="UP000010483">
    <property type="component" value="Chromosome"/>
</dbReference>
<name>K9YJU3_CYASC</name>
<evidence type="ECO:0000313" key="2">
    <source>
        <dbReference type="EMBL" id="AFZ46732.1"/>
    </source>
</evidence>
<reference evidence="3" key="1">
    <citation type="journal article" date="2013" name="Proc. Natl. Acad. Sci. U.S.A.">
        <title>Improving the coverage of the cyanobacterial phylum using diversity-driven genome sequencing.</title>
        <authorList>
            <person name="Shih P.M."/>
            <person name="Wu D."/>
            <person name="Latifi A."/>
            <person name="Axen S.D."/>
            <person name="Fewer D.P."/>
            <person name="Talla E."/>
            <person name="Calteau A."/>
            <person name="Cai F."/>
            <person name="Tandeau de Marsac N."/>
            <person name="Rippka R."/>
            <person name="Herdman M."/>
            <person name="Sivonen K."/>
            <person name="Coursin T."/>
            <person name="Laurent T."/>
            <person name="Goodwin L."/>
            <person name="Nolan M."/>
            <person name="Davenport K.W."/>
            <person name="Han C.S."/>
            <person name="Rubin E.M."/>
            <person name="Eisen J.A."/>
            <person name="Woyke T."/>
            <person name="Gugger M."/>
            <person name="Kerfeld C.A."/>
        </authorList>
    </citation>
    <scope>NUCLEOTIDE SEQUENCE [LARGE SCALE GENOMIC DNA]</scope>
    <source>
        <strain evidence="3">ATCC 29140 / PCC 7202</strain>
    </source>
</reference>